<dbReference type="Proteomes" id="UP001417504">
    <property type="component" value="Unassembled WGS sequence"/>
</dbReference>
<proteinExistence type="predicted"/>
<keyword evidence="1" id="KW-1133">Transmembrane helix</keyword>
<name>A0AAP0HH54_9MAGN</name>
<evidence type="ECO:0008006" key="4">
    <source>
        <dbReference type="Google" id="ProtNLM"/>
    </source>
</evidence>
<dbReference type="PANTHER" id="PTHR34125:SF7">
    <property type="entry name" value="TRANSMEMBRANE PROTEIN"/>
    <property type="match status" value="1"/>
</dbReference>
<feature type="transmembrane region" description="Helical" evidence="1">
    <location>
        <begin position="40"/>
        <end position="59"/>
    </location>
</feature>
<accession>A0AAP0HH54</accession>
<sequence>MGIQERLLKLKFHFGAAALVGAIVLLLVVLAPSFLTVISYFWPLFLSTALFLFAVVFFARVSPLPHETEADIKAGEGLLDYVAAHPEPPHEVSTSASTAAVYHQADDDLHQ</sequence>
<protein>
    <recommendedName>
        <fullName evidence="4">Transmembrane protein</fullName>
    </recommendedName>
</protein>
<evidence type="ECO:0000313" key="2">
    <source>
        <dbReference type="EMBL" id="KAK9084627.1"/>
    </source>
</evidence>
<dbReference type="EMBL" id="JBBNAE010000011">
    <property type="protein sequence ID" value="KAK9084627.1"/>
    <property type="molecule type" value="Genomic_DNA"/>
</dbReference>
<reference evidence="2 3" key="1">
    <citation type="submission" date="2024-01" db="EMBL/GenBank/DDBJ databases">
        <title>Genome assemblies of Stephania.</title>
        <authorList>
            <person name="Yang L."/>
        </authorList>
    </citation>
    <scope>NUCLEOTIDE SEQUENCE [LARGE SCALE GENOMIC DNA]</scope>
    <source>
        <strain evidence="2">QJT</strain>
        <tissue evidence="2">Leaf</tissue>
    </source>
</reference>
<keyword evidence="1" id="KW-0472">Membrane</keyword>
<organism evidence="2 3">
    <name type="scientific">Stephania japonica</name>
    <dbReference type="NCBI Taxonomy" id="461633"/>
    <lineage>
        <taxon>Eukaryota</taxon>
        <taxon>Viridiplantae</taxon>
        <taxon>Streptophyta</taxon>
        <taxon>Embryophyta</taxon>
        <taxon>Tracheophyta</taxon>
        <taxon>Spermatophyta</taxon>
        <taxon>Magnoliopsida</taxon>
        <taxon>Ranunculales</taxon>
        <taxon>Menispermaceae</taxon>
        <taxon>Menispermoideae</taxon>
        <taxon>Cissampelideae</taxon>
        <taxon>Stephania</taxon>
    </lineage>
</organism>
<feature type="transmembrane region" description="Helical" evidence="1">
    <location>
        <begin position="12"/>
        <end position="34"/>
    </location>
</feature>
<dbReference type="AlphaFoldDB" id="A0AAP0HH54"/>
<evidence type="ECO:0000256" key="1">
    <source>
        <dbReference type="SAM" id="Phobius"/>
    </source>
</evidence>
<gene>
    <name evidence="2" type="ORF">Sjap_025038</name>
</gene>
<keyword evidence="3" id="KW-1185">Reference proteome</keyword>
<evidence type="ECO:0000313" key="3">
    <source>
        <dbReference type="Proteomes" id="UP001417504"/>
    </source>
</evidence>
<dbReference type="PANTHER" id="PTHR34125">
    <property type="entry name" value="OS01G0762900 PROTEIN"/>
    <property type="match status" value="1"/>
</dbReference>
<comment type="caution">
    <text evidence="2">The sequence shown here is derived from an EMBL/GenBank/DDBJ whole genome shotgun (WGS) entry which is preliminary data.</text>
</comment>
<keyword evidence="1" id="KW-0812">Transmembrane</keyword>